<name>A0A1H3CBQ3_9GAMM</name>
<evidence type="ECO:0000256" key="1">
    <source>
        <dbReference type="ARBA" id="ARBA00022617"/>
    </source>
</evidence>
<sequence length="288" mass="29416">MFTTQPLGRAIRSAHDHQRTTWWSAALVALVMGSGGVALAACSPCNPCRGRCRASQQCRAGGNPCTAKAGCCAANPCAANPCASRNPCASKNPCATRCNPCANSGCNPCSAAGRCSAAPNPSAAKRVTRPASYQPYEGNPCALMAKGEALFNDTSLSSNGLSCSSCHSGDAGYNATFAVAYPHSVAMAKNVFGLDSVYLDEMVQICMVQPMAAEPLDWNGEALAALTAYMETVQNRVAANPCALQGGGCGACKPCNPCNPCEPANPCAGKNPCAVKAPTDTAAHDLVA</sequence>
<dbReference type="AlphaFoldDB" id="A0A1H3CBQ3"/>
<dbReference type="PROSITE" id="PS51007">
    <property type="entry name" value="CYTC"/>
    <property type="match status" value="1"/>
</dbReference>
<dbReference type="SUPFAM" id="SSF46626">
    <property type="entry name" value="Cytochrome c"/>
    <property type="match status" value="1"/>
</dbReference>
<keyword evidence="5" id="KW-0812">Transmembrane</keyword>
<evidence type="ECO:0000256" key="2">
    <source>
        <dbReference type="ARBA" id="ARBA00022723"/>
    </source>
</evidence>
<dbReference type="Pfam" id="PF21342">
    <property type="entry name" value="SoxA-TsdA_cyt-c"/>
    <property type="match status" value="1"/>
</dbReference>
<evidence type="ECO:0000256" key="3">
    <source>
        <dbReference type="ARBA" id="ARBA00023004"/>
    </source>
</evidence>
<keyword evidence="3 4" id="KW-0408">Iron</keyword>
<keyword evidence="1 4" id="KW-0349">Heme</keyword>
<evidence type="ECO:0000313" key="7">
    <source>
        <dbReference type="EMBL" id="SDW73610.1"/>
    </source>
</evidence>
<evidence type="ECO:0000259" key="6">
    <source>
        <dbReference type="PROSITE" id="PS51007"/>
    </source>
</evidence>
<dbReference type="STRING" id="488533.SAMN04487960_1045"/>
<feature type="domain" description="Cytochrome c" evidence="6">
    <location>
        <begin position="142"/>
        <end position="234"/>
    </location>
</feature>
<evidence type="ECO:0000313" key="8">
    <source>
        <dbReference type="EMBL" id="SDX51308.1"/>
    </source>
</evidence>
<protein>
    <submittedName>
        <fullName evidence="8">Di-haem cytochrome c peroxidase</fullName>
    </submittedName>
</protein>
<dbReference type="RefSeq" id="WP_217634547.1">
    <property type="nucleotide sequence ID" value="NZ_FNNE01000004.1"/>
</dbReference>
<dbReference type="Gene3D" id="1.10.760.10">
    <property type="entry name" value="Cytochrome c-like domain"/>
    <property type="match status" value="1"/>
</dbReference>
<reference evidence="8 9" key="1">
    <citation type="submission" date="2016-10" db="EMBL/GenBank/DDBJ databases">
        <authorList>
            <person name="de Groot N.N."/>
        </authorList>
    </citation>
    <scope>NUCLEOTIDE SEQUENCE [LARGE SCALE GENOMIC DNA]</scope>
    <source>
        <strain evidence="8 9">CGMCC 1.7059</strain>
    </source>
</reference>
<dbReference type="GO" id="GO:0020037">
    <property type="term" value="F:heme binding"/>
    <property type="evidence" value="ECO:0007669"/>
    <property type="project" value="InterPro"/>
</dbReference>
<dbReference type="GO" id="GO:0004601">
    <property type="term" value="F:peroxidase activity"/>
    <property type="evidence" value="ECO:0007669"/>
    <property type="project" value="UniProtKB-KW"/>
</dbReference>
<proteinExistence type="predicted"/>
<evidence type="ECO:0000256" key="5">
    <source>
        <dbReference type="SAM" id="Phobius"/>
    </source>
</evidence>
<dbReference type="InterPro" id="IPR009056">
    <property type="entry name" value="Cyt_c-like_dom"/>
</dbReference>
<evidence type="ECO:0000256" key="4">
    <source>
        <dbReference type="PROSITE-ProRule" id="PRU00433"/>
    </source>
</evidence>
<keyword evidence="9" id="KW-1185">Reference proteome</keyword>
<accession>A0A1H3CBQ3</accession>
<evidence type="ECO:0000313" key="9">
    <source>
        <dbReference type="Proteomes" id="UP000199675"/>
    </source>
</evidence>
<dbReference type="GO" id="GO:0009055">
    <property type="term" value="F:electron transfer activity"/>
    <property type="evidence" value="ECO:0007669"/>
    <property type="project" value="InterPro"/>
</dbReference>
<dbReference type="EMBL" id="FNNE01000010">
    <property type="protein sequence ID" value="SDX51308.1"/>
    <property type="molecule type" value="Genomic_DNA"/>
</dbReference>
<dbReference type="GO" id="GO:0046872">
    <property type="term" value="F:metal ion binding"/>
    <property type="evidence" value="ECO:0007669"/>
    <property type="project" value="UniProtKB-KW"/>
</dbReference>
<keyword evidence="5" id="KW-1133">Transmembrane helix</keyword>
<dbReference type="EMBL" id="FNNE01000004">
    <property type="protein sequence ID" value="SDW73610.1"/>
    <property type="molecule type" value="Genomic_DNA"/>
</dbReference>
<feature type="transmembrane region" description="Helical" evidence="5">
    <location>
        <begin position="21"/>
        <end position="41"/>
    </location>
</feature>
<keyword evidence="8" id="KW-0575">Peroxidase</keyword>
<keyword evidence="2 4" id="KW-0479">Metal-binding</keyword>
<keyword evidence="5" id="KW-0472">Membrane</keyword>
<gene>
    <name evidence="7" type="ORF">SAMN04487960_1045</name>
    <name evidence="8" type="ORF">SAMN04487960_110104</name>
</gene>
<dbReference type="Proteomes" id="UP000199675">
    <property type="component" value="Unassembled WGS sequence"/>
</dbReference>
<organism evidence="8 9">
    <name type="scientific">Marinobacter mobilis</name>
    <dbReference type="NCBI Taxonomy" id="488533"/>
    <lineage>
        <taxon>Bacteria</taxon>
        <taxon>Pseudomonadati</taxon>
        <taxon>Pseudomonadota</taxon>
        <taxon>Gammaproteobacteria</taxon>
        <taxon>Pseudomonadales</taxon>
        <taxon>Marinobacteraceae</taxon>
        <taxon>Marinobacter</taxon>
    </lineage>
</organism>
<keyword evidence="8" id="KW-0560">Oxidoreductase</keyword>
<dbReference type="InterPro" id="IPR036909">
    <property type="entry name" value="Cyt_c-like_dom_sf"/>
</dbReference>